<dbReference type="SUPFAM" id="SSF54862">
    <property type="entry name" value="4Fe-4S ferredoxins"/>
    <property type="match status" value="1"/>
</dbReference>
<gene>
    <name evidence="2" type="ORF">METZ01_LOCUS326766</name>
</gene>
<sequence length="150" mass="17116">MQRSVEYGIAYNYHSRKLIESIPHVLVLIRKADLANEYAILYKESEELMTNIFGEKDIEWKGKVPIVKSKWFNIYLNSKAAALIANLGVKGKNSLVHTYKFGFDARIVTFGITVNIINCNRIPQTFKYLEACNSCNLCIERCPVNAIHAD</sequence>
<dbReference type="PANTHER" id="PTHR42827:SF1">
    <property type="entry name" value="IRON-SULFUR CLUSTER-BINDING PROTEIN"/>
    <property type="match status" value="1"/>
</dbReference>
<evidence type="ECO:0000259" key="1">
    <source>
        <dbReference type="PROSITE" id="PS51379"/>
    </source>
</evidence>
<dbReference type="InterPro" id="IPR017900">
    <property type="entry name" value="4Fe4S_Fe_S_CS"/>
</dbReference>
<feature type="domain" description="4Fe-4S ferredoxin-type" evidence="1">
    <location>
        <begin position="122"/>
        <end position="150"/>
    </location>
</feature>
<dbReference type="InterPro" id="IPR017896">
    <property type="entry name" value="4Fe4S_Fe-S-bd"/>
</dbReference>
<dbReference type="AlphaFoldDB" id="A0A382PPJ1"/>
<dbReference type="PANTHER" id="PTHR42827">
    <property type="entry name" value="IRON-SULFUR CLUSTER-BINDING PROTEIN-RELATED"/>
    <property type="match status" value="1"/>
</dbReference>
<proteinExistence type="predicted"/>
<feature type="non-terminal residue" evidence="2">
    <location>
        <position position="150"/>
    </location>
</feature>
<evidence type="ECO:0000313" key="2">
    <source>
        <dbReference type="EMBL" id="SVC73912.1"/>
    </source>
</evidence>
<protein>
    <recommendedName>
        <fullName evidence="1">4Fe-4S ferredoxin-type domain-containing protein</fullName>
    </recommendedName>
</protein>
<organism evidence="2">
    <name type="scientific">marine metagenome</name>
    <dbReference type="NCBI Taxonomy" id="408172"/>
    <lineage>
        <taxon>unclassified sequences</taxon>
        <taxon>metagenomes</taxon>
        <taxon>ecological metagenomes</taxon>
    </lineage>
</organism>
<dbReference type="Pfam" id="PF00037">
    <property type="entry name" value="Fer4"/>
    <property type="match status" value="1"/>
</dbReference>
<dbReference type="PROSITE" id="PS51379">
    <property type="entry name" value="4FE4S_FER_2"/>
    <property type="match status" value="1"/>
</dbReference>
<dbReference type="PROSITE" id="PS00198">
    <property type="entry name" value="4FE4S_FER_1"/>
    <property type="match status" value="1"/>
</dbReference>
<accession>A0A382PPJ1</accession>
<reference evidence="2" key="1">
    <citation type="submission" date="2018-05" db="EMBL/GenBank/DDBJ databases">
        <authorList>
            <person name="Lanie J.A."/>
            <person name="Ng W.-L."/>
            <person name="Kazmierczak K.M."/>
            <person name="Andrzejewski T.M."/>
            <person name="Davidsen T.M."/>
            <person name="Wayne K.J."/>
            <person name="Tettelin H."/>
            <person name="Glass J.I."/>
            <person name="Rusch D."/>
            <person name="Podicherti R."/>
            <person name="Tsui H.-C.T."/>
            <person name="Winkler M.E."/>
        </authorList>
    </citation>
    <scope>NUCLEOTIDE SEQUENCE</scope>
</reference>
<name>A0A382PPJ1_9ZZZZ</name>
<dbReference type="EMBL" id="UINC01108076">
    <property type="protein sequence ID" value="SVC73912.1"/>
    <property type="molecule type" value="Genomic_DNA"/>
</dbReference>